<feature type="domain" description="Lipoyl-binding" evidence="6">
    <location>
        <begin position="2"/>
        <end position="76"/>
    </location>
</feature>
<name>T1BG38_9ZZZZ</name>
<evidence type="ECO:0000259" key="6">
    <source>
        <dbReference type="PROSITE" id="PS50968"/>
    </source>
</evidence>
<comment type="caution">
    <text evidence="7">The sequence shown here is derived from an EMBL/GenBank/DDBJ whole genome shotgun (WGS) entry which is preliminary data.</text>
</comment>
<dbReference type="Gene3D" id="2.40.50.100">
    <property type="match status" value="1"/>
</dbReference>
<dbReference type="FunFam" id="2.40.50.100:FF:000009">
    <property type="entry name" value="Acetyltransferase component of pyruvate dehydrogenase complex"/>
    <property type="match status" value="1"/>
</dbReference>
<reference evidence="7" key="2">
    <citation type="journal article" date="2014" name="ISME J.">
        <title>Microbial stratification in low pH oxic and suboxic macroscopic growths along an acid mine drainage.</title>
        <authorList>
            <person name="Mendez-Garcia C."/>
            <person name="Mesa V."/>
            <person name="Sprenger R.R."/>
            <person name="Richter M."/>
            <person name="Diez M.S."/>
            <person name="Solano J."/>
            <person name="Bargiela R."/>
            <person name="Golyshina O.V."/>
            <person name="Manteca A."/>
            <person name="Ramos J.L."/>
            <person name="Gallego J.R."/>
            <person name="Llorente I."/>
            <person name="Martins Dos Santos V.A."/>
            <person name="Jensen O.N."/>
            <person name="Pelaez A.I."/>
            <person name="Sanchez J."/>
            <person name="Ferrer M."/>
        </authorList>
    </citation>
    <scope>NUCLEOTIDE SEQUENCE</scope>
</reference>
<feature type="region of interest" description="Disordered" evidence="5">
    <location>
        <begin position="77"/>
        <end position="98"/>
    </location>
</feature>
<dbReference type="PANTHER" id="PTHR43178">
    <property type="entry name" value="DIHYDROLIPOAMIDE ACETYLTRANSFERASE COMPONENT OF PYRUVATE DEHYDROGENASE COMPLEX"/>
    <property type="match status" value="1"/>
</dbReference>
<dbReference type="InterPro" id="IPR050743">
    <property type="entry name" value="2-oxoacid_DH_E2_comp"/>
</dbReference>
<dbReference type="Pfam" id="PF00364">
    <property type="entry name" value="Biotin_lipoyl"/>
    <property type="match status" value="1"/>
</dbReference>
<feature type="non-terminal residue" evidence="7">
    <location>
        <position position="125"/>
    </location>
</feature>
<evidence type="ECO:0000256" key="5">
    <source>
        <dbReference type="SAM" id="MobiDB-lite"/>
    </source>
</evidence>
<evidence type="ECO:0000256" key="4">
    <source>
        <dbReference type="ARBA" id="ARBA00023315"/>
    </source>
</evidence>
<evidence type="ECO:0000256" key="3">
    <source>
        <dbReference type="ARBA" id="ARBA00022823"/>
    </source>
</evidence>
<dbReference type="GO" id="GO:0016407">
    <property type="term" value="F:acetyltransferase activity"/>
    <property type="evidence" value="ECO:0007669"/>
    <property type="project" value="TreeGrafter"/>
</dbReference>
<protein>
    <submittedName>
        <fullName evidence="7">Biotin/lipoyl attachment domain protein</fullName>
    </submittedName>
</protein>
<accession>T1BG38</accession>
<keyword evidence="3" id="KW-0450">Lipoyl</keyword>
<dbReference type="InterPro" id="IPR003016">
    <property type="entry name" value="2-oxoA_DH_lipoyl-BS"/>
</dbReference>
<organism evidence="7">
    <name type="scientific">mine drainage metagenome</name>
    <dbReference type="NCBI Taxonomy" id="410659"/>
    <lineage>
        <taxon>unclassified sequences</taxon>
        <taxon>metagenomes</taxon>
        <taxon>ecological metagenomes</taxon>
    </lineage>
</organism>
<evidence type="ECO:0000256" key="1">
    <source>
        <dbReference type="ARBA" id="ARBA00001938"/>
    </source>
</evidence>
<keyword evidence="4" id="KW-0012">Acyltransferase</keyword>
<keyword evidence="2" id="KW-0808">Transferase</keyword>
<reference evidence="7" key="1">
    <citation type="submission" date="2013-08" db="EMBL/GenBank/DDBJ databases">
        <authorList>
            <person name="Mendez C."/>
            <person name="Richter M."/>
            <person name="Ferrer M."/>
            <person name="Sanchez J."/>
        </authorList>
    </citation>
    <scope>NUCLEOTIDE SEQUENCE</scope>
</reference>
<dbReference type="SUPFAM" id="SSF51230">
    <property type="entry name" value="Single hybrid motif"/>
    <property type="match status" value="1"/>
</dbReference>
<dbReference type="PANTHER" id="PTHR43178:SF2">
    <property type="entry name" value="DIHYDROLIPOYLLYSINE-RESIDUE ACETYLTRANSFERASE COMPONENT OF PYRUVATE DEHYDROGENASE COMPLEX"/>
    <property type="match status" value="1"/>
</dbReference>
<dbReference type="InterPro" id="IPR011053">
    <property type="entry name" value="Single_hybrid_motif"/>
</dbReference>
<evidence type="ECO:0000256" key="2">
    <source>
        <dbReference type="ARBA" id="ARBA00022679"/>
    </source>
</evidence>
<dbReference type="AlphaFoldDB" id="T1BG38"/>
<dbReference type="EMBL" id="AUZX01005509">
    <property type="protein sequence ID" value="EQD67573.1"/>
    <property type="molecule type" value="Genomic_DNA"/>
</dbReference>
<sequence length="125" mass="13108">MGKEVKVPDIGDFRNVPIIELLVKEGDLLKLDQPLITLESDKATLEVPAPEAGRVERVLVKLGERVSEGSPILILAAPGESTESPSPDPVPVAIPGADPVTPPVEEKWVSAPVVAPPVSTVPLSV</sequence>
<dbReference type="GO" id="GO:0006086">
    <property type="term" value="P:pyruvate decarboxylation to acetyl-CoA"/>
    <property type="evidence" value="ECO:0007669"/>
    <property type="project" value="TreeGrafter"/>
</dbReference>
<dbReference type="InterPro" id="IPR000089">
    <property type="entry name" value="Biotin_lipoyl"/>
</dbReference>
<dbReference type="PROSITE" id="PS00189">
    <property type="entry name" value="LIPOYL"/>
    <property type="match status" value="1"/>
</dbReference>
<evidence type="ECO:0000313" key="7">
    <source>
        <dbReference type="EMBL" id="EQD67573.1"/>
    </source>
</evidence>
<dbReference type="CDD" id="cd06849">
    <property type="entry name" value="lipoyl_domain"/>
    <property type="match status" value="1"/>
</dbReference>
<comment type="cofactor">
    <cofactor evidence="1">
        <name>(R)-lipoate</name>
        <dbReference type="ChEBI" id="CHEBI:83088"/>
    </cofactor>
</comment>
<dbReference type="GO" id="GO:0005737">
    <property type="term" value="C:cytoplasm"/>
    <property type="evidence" value="ECO:0007669"/>
    <property type="project" value="TreeGrafter"/>
</dbReference>
<dbReference type="GO" id="GO:0031405">
    <property type="term" value="F:lipoic acid binding"/>
    <property type="evidence" value="ECO:0007669"/>
    <property type="project" value="TreeGrafter"/>
</dbReference>
<dbReference type="PROSITE" id="PS50968">
    <property type="entry name" value="BIOTINYL_LIPOYL"/>
    <property type="match status" value="1"/>
</dbReference>
<gene>
    <name evidence="7" type="ORF">B1A_07664</name>
</gene>
<proteinExistence type="predicted"/>